<reference evidence="1 2" key="1">
    <citation type="journal article" date="2022" name="DNA Res.">
        <title>Chromosomal-level genome assembly of the orchid tree Bauhinia variegata (Leguminosae; Cercidoideae) supports the allotetraploid origin hypothesis of Bauhinia.</title>
        <authorList>
            <person name="Zhong Y."/>
            <person name="Chen Y."/>
            <person name="Zheng D."/>
            <person name="Pang J."/>
            <person name="Liu Y."/>
            <person name="Luo S."/>
            <person name="Meng S."/>
            <person name="Qian L."/>
            <person name="Wei D."/>
            <person name="Dai S."/>
            <person name="Zhou R."/>
        </authorList>
    </citation>
    <scope>NUCLEOTIDE SEQUENCE [LARGE SCALE GENOMIC DNA]</scope>
    <source>
        <strain evidence="1">BV-YZ2020</strain>
    </source>
</reference>
<name>A0ACB9PNQ7_BAUVA</name>
<comment type="caution">
    <text evidence="1">The sequence shown here is derived from an EMBL/GenBank/DDBJ whole genome shotgun (WGS) entry which is preliminary data.</text>
</comment>
<accession>A0ACB9PNQ7</accession>
<proteinExistence type="predicted"/>
<sequence>MAASRKLQGEIDRVLKKVQEGLEVFDSIWNKVYDTENANQKEKFEADLKKEIKKLQRYRDQIKTWIQSSEIKDKKVSASYEQALVDARKLIEREMERFKICEKETKTKAFSKEGLVQQPKTDPKEKAKSETRDWLNNVVGELESQIDSFEAELEGLSVKKGKTRPPRLTHLETSITRHKAHIKKCEWILRLLDNDELSPEQVNDVKDFLDDYMERNQEDFDDFSDVDELYSSLPLDKVESLEDLVTIGPPGVVKGPAVSVKTTSAASASASQTSATMTSNAHQGAFVQEQADDTASQDSNSDIVARTPPLKSSGISSAASTPVVNHSPSVPPNILVHSPSGAPAPVAVLPGSGSVRSVLENAAVASNSSSSVNQSTSIKEEEINSFPGRKPSPSLSDAALVRGIGRNSLSNQASSSIPLGYGNMVSSNGALGSVPSASEITKRNILGADDRLGSSGMVQPLVSPISNRMILPQAVKANDTAGSVDSGNVSDAAAVSGRVFSPSVVPGMQWRPGSPFQNQNEAGQLRGRTEIAPDQREKFLQKFQQVQQQGHSTLLGMPPLGGGNQKQFSAQQQNSLLQQFNSQGSPVSSQSGLGLGVQAPGLNSISSSSLQQPPNSMHSPSNQQPLMSSFSKDGDIISSSKVEEQQQQQNFPEDSVTESTASNGLGKNLINEDDLKSPHVVDSSAGVSGSLPEPVQASRDIDLSPGQPLQSSQPSGNLGVIGRRSVADLGAIGDNFSGSSINSGGVRDQFHNLKMLETAYLKLPQPKDSERPRIYTPRHPTATPPSYPQVQAPIVNNPAFWERVGLEPYGTDTLFFAFYYQQNTYQQYLAAKELKKQSWRYHRKYNTWFQRHEEPKVATDEYEQGTYVYFDFHIANDDLQHGWCQRIKTEFTFEYNYLEDELIV</sequence>
<organism evidence="1 2">
    <name type="scientific">Bauhinia variegata</name>
    <name type="common">Purple orchid tree</name>
    <name type="synonym">Phanera variegata</name>
    <dbReference type="NCBI Taxonomy" id="167791"/>
    <lineage>
        <taxon>Eukaryota</taxon>
        <taxon>Viridiplantae</taxon>
        <taxon>Streptophyta</taxon>
        <taxon>Embryophyta</taxon>
        <taxon>Tracheophyta</taxon>
        <taxon>Spermatophyta</taxon>
        <taxon>Magnoliopsida</taxon>
        <taxon>eudicotyledons</taxon>
        <taxon>Gunneridae</taxon>
        <taxon>Pentapetalae</taxon>
        <taxon>rosids</taxon>
        <taxon>fabids</taxon>
        <taxon>Fabales</taxon>
        <taxon>Fabaceae</taxon>
        <taxon>Cercidoideae</taxon>
        <taxon>Cercideae</taxon>
        <taxon>Bauhiniinae</taxon>
        <taxon>Bauhinia</taxon>
    </lineage>
</organism>
<evidence type="ECO:0000313" key="2">
    <source>
        <dbReference type="Proteomes" id="UP000828941"/>
    </source>
</evidence>
<protein>
    <submittedName>
        <fullName evidence="1">Uncharacterized protein</fullName>
    </submittedName>
</protein>
<dbReference type="EMBL" id="CM039428">
    <property type="protein sequence ID" value="KAI4350380.1"/>
    <property type="molecule type" value="Genomic_DNA"/>
</dbReference>
<gene>
    <name evidence="1" type="ORF">L6164_004839</name>
</gene>
<dbReference type="Proteomes" id="UP000828941">
    <property type="component" value="Chromosome 3"/>
</dbReference>
<keyword evidence="2" id="KW-1185">Reference proteome</keyword>
<evidence type="ECO:0000313" key="1">
    <source>
        <dbReference type="EMBL" id="KAI4350380.1"/>
    </source>
</evidence>